<protein>
    <recommendedName>
        <fullName evidence="9">Membrane fusion protein (MFP) family protein</fullName>
    </recommendedName>
</protein>
<keyword evidence="7 9" id="KW-1133">Transmembrane helix</keyword>
<dbReference type="Pfam" id="PF25994">
    <property type="entry name" value="HH_AprE"/>
    <property type="match status" value="1"/>
</dbReference>
<dbReference type="InterPro" id="IPR058982">
    <property type="entry name" value="Beta-barrel_AprE"/>
</dbReference>
<dbReference type="GO" id="GO:0005886">
    <property type="term" value="C:plasma membrane"/>
    <property type="evidence" value="ECO:0007669"/>
    <property type="project" value="UniProtKB-SubCell"/>
</dbReference>
<dbReference type="eggNOG" id="COG0845">
    <property type="taxonomic scope" value="Bacteria"/>
</dbReference>
<keyword evidence="10" id="KW-0175">Coiled coil</keyword>
<reference evidence="14 15" key="1">
    <citation type="submission" date="2016-10" db="EMBL/GenBank/DDBJ databases">
        <authorList>
            <person name="de Groot N.N."/>
        </authorList>
    </citation>
    <scope>NUCLEOTIDE SEQUENCE [LARGE SCALE GENOMIC DNA]</scope>
    <source>
        <strain evidence="14 15">CGMCC 1.10959</strain>
    </source>
</reference>
<dbReference type="PANTHER" id="PTHR30386">
    <property type="entry name" value="MEMBRANE FUSION SUBUNIT OF EMRAB-TOLC MULTIDRUG EFFLUX PUMP"/>
    <property type="match status" value="1"/>
</dbReference>
<evidence type="ECO:0000256" key="6">
    <source>
        <dbReference type="ARBA" id="ARBA00022692"/>
    </source>
</evidence>
<evidence type="ECO:0000256" key="1">
    <source>
        <dbReference type="ARBA" id="ARBA00004377"/>
    </source>
</evidence>
<evidence type="ECO:0000256" key="9">
    <source>
        <dbReference type="RuleBase" id="RU365093"/>
    </source>
</evidence>
<name>A0A1I7AS22_9RHOB</name>
<evidence type="ECO:0000259" key="12">
    <source>
        <dbReference type="Pfam" id="PF25994"/>
    </source>
</evidence>
<sequence length="458" mass="50810">MTHVVSMPRKGDVALPDQMPGAQKEPIQPPTRIGRLVLILVLLIGGFWGGLGSWAALAPIQSAVIAMGSFKVEGDLPEVQHLEGGLVSEIRVREGDHVERDQVLIVLADTVSAAQDRILNNQLVSLLAQDARLDAEYRRLDKIVLSDELKSLLTRDPSYMDIVQSQAELFISNGAMWRGQAAILKERVAEQKEQLAGLASRQGSLGERLEIIQDELKDLKTLYDRGLITKSRYTSRREAEVAILGEVNYIVSQIDGVRQRVAETEERILQVHRDRIKQISDERQLVKQQVFELRQRIVANADIKERRLIRARHAGRVIDLQFRSAGEVIGDGETVLKIVPDDAAFIAEGRVRPEDVDQVAEGHIARVRLTAYNFRTTPAVEGVVTHVSADSFVDDETGLQYFKVHIRIADEELATLPGVEVLPGMPAQIMIATGEQTVANYLLSPVVASLETALRESD</sequence>
<dbReference type="AlphaFoldDB" id="A0A1I7AS22"/>
<feature type="region of interest" description="Disordered" evidence="11">
    <location>
        <begin position="1"/>
        <end position="27"/>
    </location>
</feature>
<dbReference type="PANTHER" id="PTHR30386:SF17">
    <property type="entry name" value="ALKALINE PROTEASE SECRETION PROTEIN APRE"/>
    <property type="match status" value="1"/>
</dbReference>
<keyword evidence="8 9" id="KW-0472">Membrane</keyword>
<dbReference type="InterPro" id="IPR058781">
    <property type="entry name" value="HH_AprE-like"/>
</dbReference>
<dbReference type="OrthoDB" id="9810980at2"/>
<proteinExistence type="inferred from homology"/>
<comment type="subcellular location">
    <subcellularLocation>
        <location evidence="1 9">Cell inner membrane</location>
        <topology evidence="1 9">Single-pass membrane protein</topology>
    </subcellularLocation>
</comment>
<keyword evidence="6 9" id="KW-0812">Transmembrane</keyword>
<dbReference type="EMBL" id="FPAW01000007">
    <property type="protein sequence ID" value="SFT77698.1"/>
    <property type="molecule type" value="Genomic_DNA"/>
</dbReference>
<evidence type="ECO:0000256" key="8">
    <source>
        <dbReference type="ARBA" id="ARBA00023136"/>
    </source>
</evidence>
<accession>A0A1I7AS22</accession>
<dbReference type="RefSeq" id="WP_051372231.1">
    <property type="nucleotide sequence ID" value="NZ_FPAW01000007.1"/>
</dbReference>
<dbReference type="STRING" id="999627.SAMN05216236_107148"/>
<evidence type="ECO:0000313" key="14">
    <source>
        <dbReference type="EMBL" id="SFT77698.1"/>
    </source>
</evidence>
<keyword evidence="4 9" id="KW-1003">Cell membrane</keyword>
<evidence type="ECO:0000256" key="4">
    <source>
        <dbReference type="ARBA" id="ARBA00022475"/>
    </source>
</evidence>
<dbReference type="InterPro" id="IPR010129">
    <property type="entry name" value="T1SS_HlyD"/>
</dbReference>
<keyword evidence="3 9" id="KW-0813">Transport</keyword>
<evidence type="ECO:0000259" key="13">
    <source>
        <dbReference type="Pfam" id="PF26002"/>
    </source>
</evidence>
<evidence type="ECO:0000256" key="10">
    <source>
        <dbReference type="SAM" id="Coils"/>
    </source>
</evidence>
<dbReference type="InterPro" id="IPR050739">
    <property type="entry name" value="MFP"/>
</dbReference>
<dbReference type="GO" id="GO:0015031">
    <property type="term" value="P:protein transport"/>
    <property type="evidence" value="ECO:0007669"/>
    <property type="project" value="InterPro"/>
</dbReference>
<feature type="domain" description="AprE-like long alpha-helical hairpin" evidence="12">
    <location>
        <begin position="113"/>
        <end position="302"/>
    </location>
</feature>
<feature type="transmembrane region" description="Helical" evidence="9">
    <location>
        <begin position="36"/>
        <end position="57"/>
    </location>
</feature>
<evidence type="ECO:0000256" key="7">
    <source>
        <dbReference type="ARBA" id="ARBA00022989"/>
    </source>
</evidence>
<dbReference type="NCBIfam" id="TIGR01843">
    <property type="entry name" value="type_I_hlyD"/>
    <property type="match status" value="1"/>
</dbReference>
<evidence type="ECO:0000256" key="2">
    <source>
        <dbReference type="ARBA" id="ARBA00009477"/>
    </source>
</evidence>
<feature type="coiled-coil region" evidence="10">
    <location>
        <begin position="262"/>
        <end position="296"/>
    </location>
</feature>
<gene>
    <name evidence="14" type="ORF">SAMN05216236_107148</name>
</gene>
<evidence type="ECO:0000313" key="15">
    <source>
        <dbReference type="Proteomes" id="UP000182466"/>
    </source>
</evidence>
<comment type="similarity">
    <text evidence="2 9">Belongs to the membrane fusion protein (MFP) (TC 8.A.1) family.</text>
</comment>
<evidence type="ECO:0000256" key="5">
    <source>
        <dbReference type="ARBA" id="ARBA00022519"/>
    </source>
</evidence>
<dbReference type="Gene3D" id="2.40.30.170">
    <property type="match status" value="1"/>
</dbReference>
<feature type="domain" description="AprE-like beta-barrel" evidence="13">
    <location>
        <begin position="346"/>
        <end position="434"/>
    </location>
</feature>
<dbReference type="PRINTS" id="PR01490">
    <property type="entry name" value="RTXTOXIND"/>
</dbReference>
<dbReference type="Proteomes" id="UP000182466">
    <property type="component" value="Unassembled WGS sequence"/>
</dbReference>
<organism evidence="14 15">
    <name type="scientific">Sedimentitalea nanhaiensis</name>
    <dbReference type="NCBI Taxonomy" id="999627"/>
    <lineage>
        <taxon>Bacteria</taxon>
        <taxon>Pseudomonadati</taxon>
        <taxon>Pseudomonadota</taxon>
        <taxon>Alphaproteobacteria</taxon>
        <taxon>Rhodobacterales</taxon>
        <taxon>Paracoccaceae</taxon>
        <taxon>Sedimentitalea</taxon>
    </lineage>
</organism>
<evidence type="ECO:0000256" key="3">
    <source>
        <dbReference type="ARBA" id="ARBA00022448"/>
    </source>
</evidence>
<evidence type="ECO:0000256" key="11">
    <source>
        <dbReference type="SAM" id="MobiDB-lite"/>
    </source>
</evidence>
<keyword evidence="15" id="KW-1185">Reference proteome</keyword>
<keyword evidence="5 9" id="KW-0997">Cell inner membrane</keyword>
<dbReference type="Pfam" id="PF26002">
    <property type="entry name" value="Beta-barrel_AprE"/>
    <property type="match status" value="1"/>
</dbReference>